<dbReference type="GO" id="GO:0005737">
    <property type="term" value="C:cytoplasm"/>
    <property type="evidence" value="ECO:0007669"/>
    <property type="project" value="TreeGrafter"/>
</dbReference>
<evidence type="ECO:0000256" key="6">
    <source>
        <dbReference type="ARBA" id="ARBA00022833"/>
    </source>
</evidence>
<protein>
    <recommendedName>
        <fullName evidence="10">C3H1-type domain-containing protein</fullName>
    </recommendedName>
</protein>
<feature type="compositionally biased region" description="Polar residues" evidence="9">
    <location>
        <begin position="137"/>
        <end position="156"/>
    </location>
</feature>
<evidence type="ECO:0000259" key="10">
    <source>
        <dbReference type="PROSITE" id="PS50103"/>
    </source>
</evidence>
<dbReference type="EMBL" id="QPFP01000003">
    <property type="protein sequence ID" value="TEB38426.1"/>
    <property type="molecule type" value="Genomic_DNA"/>
</dbReference>
<evidence type="ECO:0000313" key="11">
    <source>
        <dbReference type="EMBL" id="TEB38426.1"/>
    </source>
</evidence>
<dbReference type="Pfam" id="PF14608">
    <property type="entry name" value="zf-CCCH_2"/>
    <property type="match status" value="3"/>
</dbReference>
<evidence type="ECO:0000256" key="8">
    <source>
        <dbReference type="PROSITE-ProRule" id="PRU00723"/>
    </source>
</evidence>
<dbReference type="STRING" id="71717.A0A4Y7TW81"/>
<dbReference type="InterPro" id="IPR049017">
    <property type="entry name" value="Nab2_Znf4"/>
</dbReference>
<dbReference type="GO" id="GO:0008143">
    <property type="term" value="F:poly(A) binding"/>
    <property type="evidence" value="ECO:0007669"/>
    <property type="project" value="InterPro"/>
</dbReference>
<feature type="region of interest" description="Disordered" evidence="9">
    <location>
        <begin position="80"/>
        <end position="124"/>
    </location>
</feature>
<evidence type="ECO:0000256" key="7">
    <source>
        <dbReference type="ARBA" id="ARBA00023242"/>
    </source>
</evidence>
<feature type="zinc finger region" description="C3H1-type" evidence="8">
    <location>
        <begin position="486"/>
        <end position="510"/>
    </location>
</feature>
<feature type="compositionally biased region" description="Basic and acidic residues" evidence="9">
    <location>
        <begin position="559"/>
        <end position="592"/>
    </location>
</feature>
<keyword evidence="7" id="KW-0539">Nucleus</keyword>
<organism evidence="11 12">
    <name type="scientific">Coprinellus micaceus</name>
    <name type="common">Glistening ink-cap mushroom</name>
    <name type="synonym">Coprinus micaceus</name>
    <dbReference type="NCBI Taxonomy" id="71717"/>
    <lineage>
        <taxon>Eukaryota</taxon>
        <taxon>Fungi</taxon>
        <taxon>Dikarya</taxon>
        <taxon>Basidiomycota</taxon>
        <taxon>Agaricomycotina</taxon>
        <taxon>Agaricomycetes</taxon>
        <taxon>Agaricomycetidae</taxon>
        <taxon>Agaricales</taxon>
        <taxon>Agaricineae</taxon>
        <taxon>Psathyrellaceae</taxon>
        <taxon>Coprinellus</taxon>
    </lineage>
</organism>
<evidence type="ECO:0000256" key="3">
    <source>
        <dbReference type="ARBA" id="ARBA00022723"/>
    </source>
</evidence>
<dbReference type="PROSITE" id="PS50103">
    <property type="entry name" value="ZF_C3H1"/>
    <property type="match status" value="1"/>
</dbReference>
<dbReference type="Proteomes" id="UP000298030">
    <property type="component" value="Unassembled WGS sequence"/>
</dbReference>
<keyword evidence="12" id="KW-1185">Reference proteome</keyword>
<evidence type="ECO:0000256" key="5">
    <source>
        <dbReference type="ARBA" id="ARBA00022771"/>
    </source>
</evidence>
<proteinExistence type="inferred from homology"/>
<dbReference type="InterPro" id="IPR000571">
    <property type="entry name" value="Znf_CCCH"/>
</dbReference>
<name>A0A4Y7TW81_COPMI</name>
<keyword evidence="5 8" id="KW-0863">Zinc-finger</keyword>
<dbReference type="InterPro" id="IPR040366">
    <property type="entry name" value="Nab2/ZC3H14"/>
</dbReference>
<comment type="similarity">
    <text evidence="2">Belongs to the ZC3H14 family.</text>
</comment>
<feature type="compositionally biased region" description="Polar residues" evidence="9">
    <location>
        <begin position="107"/>
        <end position="124"/>
    </location>
</feature>
<feature type="region of interest" description="Disordered" evidence="9">
    <location>
        <begin position="356"/>
        <end position="375"/>
    </location>
</feature>
<evidence type="ECO:0000256" key="9">
    <source>
        <dbReference type="SAM" id="MobiDB-lite"/>
    </source>
</evidence>
<feature type="region of interest" description="Disordered" evidence="9">
    <location>
        <begin position="137"/>
        <end position="199"/>
    </location>
</feature>
<dbReference type="PANTHER" id="PTHR14738">
    <property type="entry name" value="ZINC FINGER CCCH DOMAIN-CONTAINING PROTEIN 14"/>
    <property type="match status" value="1"/>
</dbReference>
<dbReference type="PANTHER" id="PTHR14738:SF29">
    <property type="entry name" value="ZINC FINGER CCCH DOMAIN-CONTAINING PROTEIN 14"/>
    <property type="match status" value="1"/>
</dbReference>
<comment type="caution">
    <text evidence="11">The sequence shown here is derived from an EMBL/GenBank/DDBJ whole genome shotgun (WGS) entry which is preliminary data.</text>
</comment>
<feature type="compositionally biased region" description="Gly residues" evidence="9">
    <location>
        <begin position="297"/>
        <end position="321"/>
    </location>
</feature>
<keyword evidence="3 8" id="KW-0479">Metal-binding</keyword>
<evidence type="ECO:0000256" key="2">
    <source>
        <dbReference type="ARBA" id="ARBA00008423"/>
    </source>
</evidence>
<accession>A0A4Y7TW81</accession>
<dbReference type="AlphaFoldDB" id="A0A4Y7TW81"/>
<feature type="compositionally biased region" description="Low complexity" evidence="9">
    <location>
        <begin position="92"/>
        <end position="105"/>
    </location>
</feature>
<evidence type="ECO:0000313" key="12">
    <source>
        <dbReference type="Proteomes" id="UP000298030"/>
    </source>
</evidence>
<reference evidence="11 12" key="1">
    <citation type="journal article" date="2019" name="Nat. Ecol. Evol.">
        <title>Megaphylogeny resolves global patterns of mushroom evolution.</title>
        <authorList>
            <person name="Varga T."/>
            <person name="Krizsan K."/>
            <person name="Foldi C."/>
            <person name="Dima B."/>
            <person name="Sanchez-Garcia M."/>
            <person name="Sanchez-Ramirez S."/>
            <person name="Szollosi G.J."/>
            <person name="Szarkandi J.G."/>
            <person name="Papp V."/>
            <person name="Albert L."/>
            <person name="Andreopoulos W."/>
            <person name="Angelini C."/>
            <person name="Antonin V."/>
            <person name="Barry K.W."/>
            <person name="Bougher N.L."/>
            <person name="Buchanan P."/>
            <person name="Buyck B."/>
            <person name="Bense V."/>
            <person name="Catcheside P."/>
            <person name="Chovatia M."/>
            <person name="Cooper J."/>
            <person name="Damon W."/>
            <person name="Desjardin D."/>
            <person name="Finy P."/>
            <person name="Geml J."/>
            <person name="Haridas S."/>
            <person name="Hughes K."/>
            <person name="Justo A."/>
            <person name="Karasinski D."/>
            <person name="Kautmanova I."/>
            <person name="Kiss B."/>
            <person name="Kocsube S."/>
            <person name="Kotiranta H."/>
            <person name="LaButti K.M."/>
            <person name="Lechner B.E."/>
            <person name="Liimatainen K."/>
            <person name="Lipzen A."/>
            <person name="Lukacs Z."/>
            <person name="Mihaltcheva S."/>
            <person name="Morgado L.N."/>
            <person name="Niskanen T."/>
            <person name="Noordeloos M.E."/>
            <person name="Ohm R.A."/>
            <person name="Ortiz-Santana B."/>
            <person name="Ovrebo C."/>
            <person name="Racz N."/>
            <person name="Riley R."/>
            <person name="Savchenko A."/>
            <person name="Shiryaev A."/>
            <person name="Soop K."/>
            <person name="Spirin V."/>
            <person name="Szebenyi C."/>
            <person name="Tomsovsky M."/>
            <person name="Tulloss R.E."/>
            <person name="Uehling J."/>
            <person name="Grigoriev I.V."/>
            <person name="Vagvolgyi C."/>
            <person name="Papp T."/>
            <person name="Martin F.M."/>
            <person name="Miettinen O."/>
            <person name="Hibbett D.S."/>
            <person name="Nagy L.G."/>
        </authorList>
    </citation>
    <scope>NUCLEOTIDE SEQUENCE [LARGE SCALE GENOMIC DNA]</scope>
    <source>
        <strain evidence="11 12">FP101781</strain>
    </source>
</reference>
<evidence type="ECO:0000256" key="4">
    <source>
        <dbReference type="ARBA" id="ARBA00022737"/>
    </source>
</evidence>
<evidence type="ECO:0000256" key="1">
    <source>
        <dbReference type="ARBA" id="ARBA00004123"/>
    </source>
</evidence>
<dbReference type="GO" id="GO:0005634">
    <property type="term" value="C:nucleus"/>
    <property type="evidence" value="ECO:0007669"/>
    <property type="project" value="UniProtKB-SubCell"/>
</dbReference>
<keyword evidence="4" id="KW-0677">Repeat</keyword>
<dbReference type="GO" id="GO:0008270">
    <property type="term" value="F:zinc ion binding"/>
    <property type="evidence" value="ECO:0007669"/>
    <property type="project" value="UniProtKB-KW"/>
</dbReference>
<feature type="region of interest" description="Disordered" evidence="9">
    <location>
        <begin position="532"/>
        <end position="598"/>
    </location>
</feature>
<dbReference type="Gene3D" id="1.10.340.40">
    <property type="entry name" value="Nuclear abundant poly(A) RNA-bind protein 2, N-terminal domain"/>
    <property type="match status" value="1"/>
</dbReference>
<feature type="region of interest" description="Disordered" evidence="9">
    <location>
        <begin position="278"/>
        <end position="345"/>
    </location>
</feature>
<dbReference type="InterPro" id="IPR043094">
    <property type="entry name" value="Nab2/ZC3H14_N_sf"/>
</dbReference>
<gene>
    <name evidence="11" type="ORF">FA13DRAFT_1786208</name>
</gene>
<comment type="subcellular location">
    <subcellularLocation>
        <location evidence="1">Nucleus</location>
    </subcellularLocation>
</comment>
<dbReference type="Gene3D" id="4.10.1000.40">
    <property type="match status" value="2"/>
</dbReference>
<sequence length="598" mass="62951">MPFGLTIGTERATAFQQAIQDELCNRGYSLDADPVMAEYITIMVINNKTAAQITTELEDLIASEIDPSFITWLFDEARKGAPSSELPPAPSSPASAEAPARPGPSKEASTFVANDSSSRRQSGARNGVYQQAINQALPSPSAQKRSARSPSPNGHPNKSRRTSDLPTGPRAMQKDGPGSRSLLDRVGGRQLGGQQRDEIQRRIDSVTATAQDPNMMVPPGFPPGMHPGLDVNAMAAANMMNPMDALMMQQFALMQQMQQMAASMGMMAGQAPPGFMPNGMPGDMSMMQNNSPNFQGQPGGQGFNGRGRGSGRGGRGAGRGRGSAPVNGGHNPQPSQGAPPESPVAIAAPTPIVATPIPIAPSTSSAATDPSSKSAAYAIPERPQSPTLCKFGTKCTNAHCRYSHPSPVATSESGVVLSNDPCENGKSCKDKDCTKAHVSPAVLNPNAEHSIPAAAVPPPRVQPTSTVPCRFGLNCTRPGCTFVHPQRNTQPCRFGAGCTRANCTFQHPPGRVLPSTFHRGLSTSGDMVSVSTPATGSMGAGASHNKSMTFNKPESPASVKEKLERQMKELEERKSEMEKAMKDAATKKDDSKSLSITA</sequence>
<dbReference type="GO" id="GO:0043488">
    <property type="term" value="P:regulation of mRNA stability"/>
    <property type="evidence" value="ECO:0007669"/>
    <property type="project" value="InterPro"/>
</dbReference>
<keyword evidence="6 8" id="KW-0862">Zinc</keyword>
<dbReference type="Pfam" id="PF21803">
    <property type="entry name" value="Nab2-zf4"/>
    <property type="match status" value="1"/>
</dbReference>
<dbReference type="OrthoDB" id="438553at2759"/>
<feature type="domain" description="C3H1-type" evidence="10">
    <location>
        <begin position="486"/>
        <end position="510"/>
    </location>
</feature>